<accession>A0A2C9XR04</accession>
<dbReference type="STRING" id="1987383.A5844_000060"/>
<evidence type="ECO:0000256" key="7">
    <source>
        <dbReference type="ARBA" id="ARBA00030128"/>
    </source>
</evidence>
<comment type="similarity">
    <text evidence="2">Belongs to the guanylate kinase family.</text>
</comment>
<evidence type="ECO:0000313" key="11">
    <source>
        <dbReference type="Proteomes" id="UP000194933"/>
    </source>
</evidence>
<reference evidence="10 11" key="1">
    <citation type="submission" date="2017-05" db="EMBL/GenBank/DDBJ databases">
        <title>The Genome Sequence of Enterococcus sp. 10A9_DIV0425.</title>
        <authorList>
            <consortium name="The Broad Institute Genomics Platform"/>
            <consortium name="The Broad Institute Genomic Center for Infectious Diseases"/>
            <person name="Earl A."/>
            <person name="Manson A."/>
            <person name="Schwartman J."/>
            <person name="Gilmore M."/>
            <person name="Abouelleil A."/>
            <person name="Cao P."/>
            <person name="Chapman S."/>
            <person name="Cusick C."/>
            <person name="Shea T."/>
            <person name="Young S."/>
            <person name="Neafsey D."/>
            <person name="Nusbaum C."/>
            <person name="Birren B."/>
        </authorList>
    </citation>
    <scope>NUCLEOTIDE SEQUENCE [LARGE SCALE GENOMIC DNA]</scope>
    <source>
        <strain evidence="10 11">10A9_DIV0425</strain>
    </source>
</reference>
<evidence type="ECO:0000256" key="8">
    <source>
        <dbReference type="ARBA" id="ARBA00048594"/>
    </source>
</evidence>
<evidence type="ECO:0000259" key="9">
    <source>
        <dbReference type="PROSITE" id="PS50052"/>
    </source>
</evidence>
<dbReference type="RefSeq" id="WP_086283082.1">
    <property type="nucleotide sequence ID" value="NZ_NGMO01000001.1"/>
</dbReference>
<dbReference type="InterPro" id="IPR008145">
    <property type="entry name" value="GK/Ca_channel_bsu"/>
</dbReference>
<evidence type="ECO:0000256" key="3">
    <source>
        <dbReference type="ARBA" id="ARBA00012961"/>
    </source>
</evidence>
<comment type="catalytic activity">
    <reaction evidence="8">
        <text>GMP + ATP = GDP + ADP</text>
        <dbReference type="Rhea" id="RHEA:20780"/>
        <dbReference type="ChEBI" id="CHEBI:30616"/>
        <dbReference type="ChEBI" id="CHEBI:58115"/>
        <dbReference type="ChEBI" id="CHEBI:58189"/>
        <dbReference type="ChEBI" id="CHEBI:456216"/>
        <dbReference type="EC" id="2.7.4.8"/>
    </reaction>
</comment>
<comment type="function">
    <text evidence="1">Essential for recycling GMP and indirectly, cGMP.</text>
</comment>
<dbReference type="FunFam" id="3.30.63.10:FF:000002">
    <property type="entry name" value="Guanylate kinase 1"/>
    <property type="match status" value="1"/>
</dbReference>
<dbReference type="Proteomes" id="UP000194933">
    <property type="component" value="Unassembled WGS sequence"/>
</dbReference>
<dbReference type="SUPFAM" id="SSF52540">
    <property type="entry name" value="P-loop containing nucleoside triphosphate hydrolases"/>
    <property type="match status" value="1"/>
</dbReference>
<feature type="domain" description="Guanylate kinase-like" evidence="9">
    <location>
        <begin position="2"/>
        <end position="181"/>
    </location>
</feature>
<dbReference type="Gene3D" id="3.40.50.300">
    <property type="entry name" value="P-loop containing nucleotide triphosphate hydrolases"/>
    <property type="match status" value="1"/>
</dbReference>
<evidence type="ECO:0000313" key="10">
    <source>
        <dbReference type="EMBL" id="OTP11846.1"/>
    </source>
</evidence>
<dbReference type="AlphaFoldDB" id="A0A2C9XR04"/>
<dbReference type="PROSITE" id="PS50052">
    <property type="entry name" value="GUANYLATE_KINASE_2"/>
    <property type="match status" value="1"/>
</dbReference>
<organism evidence="10 11">
    <name type="scientific">Candidatus Enterococcus wittei</name>
    <dbReference type="NCBI Taxonomy" id="1987383"/>
    <lineage>
        <taxon>Bacteria</taxon>
        <taxon>Bacillati</taxon>
        <taxon>Bacillota</taxon>
        <taxon>Bacilli</taxon>
        <taxon>Lactobacillales</taxon>
        <taxon>Enterococcaceae</taxon>
        <taxon>Enterococcus</taxon>
    </lineage>
</organism>
<dbReference type="InterPro" id="IPR027417">
    <property type="entry name" value="P-loop_NTPase"/>
</dbReference>
<dbReference type="InterPro" id="IPR008144">
    <property type="entry name" value="Guanylate_kin-like_dom"/>
</dbReference>
<sequence length="186" mass="21615">MNLCYVFIGPSGSGKTTLASAVFSPEQKIITYTTRPPRLHERNNVDYHFISKEKFEQMITENELAEWDVYASHYYGSGKQEILQKLKQGDCYTVITAKGFWHLYGVFGDCIHPIFVTLPKDQLRERLIKRGDSLEKVQERLALFDADQKEIDRLKTLPTLLLFENKQSLEIEKEKLKQAIFQTKAH</sequence>
<dbReference type="Pfam" id="PF00625">
    <property type="entry name" value="Guanylate_kin"/>
    <property type="match status" value="1"/>
</dbReference>
<evidence type="ECO:0000256" key="5">
    <source>
        <dbReference type="ARBA" id="ARBA00022679"/>
    </source>
</evidence>
<name>A0A2C9XR04_9ENTE</name>
<proteinExistence type="inferred from homology"/>
<evidence type="ECO:0000256" key="2">
    <source>
        <dbReference type="ARBA" id="ARBA00005790"/>
    </source>
</evidence>
<dbReference type="CDD" id="cd00071">
    <property type="entry name" value="GMPK"/>
    <property type="match status" value="1"/>
</dbReference>
<dbReference type="GO" id="GO:0005829">
    <property type="term" value="C:cytosol"/>
    <property type="evidence" value="ECO:0007669"/>
    <property type="project" value="TreeGrafter"/>
</dbReference>
<evidence type="ECO:0000256" key="4">
    <source>
        <dbReference type="ARBA" id="ARBA00016296"/>
    </source>
</evidence>
<evidence type="ECO:0000256" key="6">
    <source>
        <dbReference type="ARBA" id="ARBA00022777"/>
    </source>
</evidence>
<dbReference type="SMART" id="SM00072">
    <property type="entry name" value="GuKc"/>
    <property type="match status" value="1"/>
</dbReference>
<keyword evidence="11" id="KW-1185">Reference proteome</keyword>
<comment type="caution">
    <text evidence="10">The sequence shown here is derived from an EMBL/GenBank/DDBJ whole genome shotgun (WGS) entry which is preliminary data.</text>
</comment>
<evidence type="ECO:0000256" key="1">
    <source>
        <dbReference type="ARBA" id="ARBA00003531"/>
    </source>
</evidence>
<protein>
    <recommendedName>
        <fullName evidence="4">Guanylate kinase</fullName>
        <ecNumber evidence="3">2.7.4.8</ecNumber>
    </recommendedName>
    <alternativeName>
        <fullName evidence="7">GMP kinase</fullName>
    </alternativeName>
</protein>
<dbReference type="GO" id="GO:0004385">
    <property type="term" value="F:GMP kinase activity"/>
    <property type="evidence" value="ECO:0007669"/>
    <property type="project" value="UniProtKB-EC"/>
</dbReference>
<dbReference type="EC" id="2.7.4.8" evidence="3"/>
<dbReference type="PANTHER" id="PTHR23117">
    <property type="entry name" value="GUANYLATE KINASE-RELATED"/>
    <property type="match status" value="1"/>
</dbReference>
<gene>
    <name evidence="10" type="ORF">A5844_000060</name>
</gene>
<keyword evidence="6" id="KW-0418">Kinase</keyword>
<dbReference type="EMBL" id="NGMO01000001">
    <property type="protein sequence ID" value="OTP11846.1"/>
    <property type="molecule type" value="Genomic_DNA"/>
</dbReference>
<keyword evidence="5" id="KW-0808">Transferase</keyword>
<dbReference type="PANTHER" id="PTHR23117:SF13">
    <property type="entry name" value="GUANYLATE KINASE"/>
    <property type="match status" value="1"/>
</dbReference>